<keyword evidence="1" id="KW-0489">Methyltransferase</keyword>
<evidence type="ECO:0000313" key="5">
    <source>
        <dbReference type="Proteomes" id="UP001642484"/>
    </source>
</evidence>
<accession>A0ABP0PSJ3</accession>
<evidence type="ECO:0000256" key="3">
    <source>
        <dbReference type="SAM" id="MobiDB-lite"/>
    </source>
</evidence>
<evidence type="ECO:0000313" key="4">
    <source>
        <dbReference type="EMBL" id="CAK9078988.1"/>
    </source>
</evidence>
<dbReference type="InterPro" id="IPR001525">
    <property type="entry name" value="C5_MeTfrase"/>
</dbReference>
<feature type="non-terminal residue" evidence="4">
    <location>
        <position position="1"/>
    </location>
</feature>
<comment type="caution">
    <text evidence="4">The sequence shown here is derived from an EMBL/GenBank/DDBJ whole genome shotgun (WGS) entry which is preliminary data.</text>
</comment>
<organism evidence="4 5">
    <name type="scientific">Durusdinium trenchii</name>
    <dbReference type="NCBI Taxonomy" id="1381693"/>
    <lineage>
        <taxon>Eukaryota</taxon>
        <taxon>Sar</taxon>
        <taxon>Alveolata</taxon>
        <taxon>Dinophyceae</taxon>
        <taxon>Suessiales</taxon>
        <taxon>Symbiodiniaceae</taxon>
        <taxon>Durusdinium</taxon>
    </lineage>
</organism>
<sequence length="763" mass="85202">ATALQQFFNVASRVQQAVSKIQNESTLPSCVDTSLVNETLFASDAEDDTLVKHGSPAIRGEIFQASDSEDVGEESIVQGGGDRCEVFQASDAEEDEPGNCKTDGLKRARQPRTSAKAEFLKKTVCIKALSRLLGVGSSTLQRLRQGHCQVYAGRPKRPKHPVFGFCIDSDTATKWKVVVTFLWHIYHSSAECLPTSGRLQKACQSAEEAAFPETREEEEDSNFSMRFVTQVMRELHVYSSDLDLLRRSKLSERLFRCQEQGIINADGATYLLAWSRGEWESKSRKARRSNVPASPSPEVFHSTDDEKASETEEKNAAETNVNDPELDTFYSSDVEDVDGSNPENTEGVSGWTADMELGARGFISRAVNNPDFSELHSKLKSLSAILSRSHKSTIRVGTICSGIGTQEMIGEIFEEQWNRANPASLLKVEHSFLCENDTAKIDFLLRCFPDAHYLFTDMKDVAQGLARDCKTDGWVEVPKAWGVKCERRVDGLVSGFPCISVSPLNMDPKGFKDTSSATGCGFKSVTDYVQRSRPQWIAMENVKTLVHARAVDGYKKPIYYILETMKKLGYFSAFDVPNTYSYGLPQSRTRVWMMFIRNDCLAPALTTGSILQMFRSFQLKACSLERIFLDDCEVPRGESRQAAMSSKDRELKWPEKFEEAKEKLGAVAWHGGTQGLAREINDSIHNSHGYRDGAGSFQTDSLRTLCGWAKERVDKMLLRIRSEKLLLPERELAILAVACVDLQVNFGMDPCKEELVVQVEPGN</sequence>
<evidence type="ECO:0008006" key="6">
    <source>
        <dbReference type="Google" id="ProtNLM"/>
    </source>
</evidence>
<protein>
    <recommendedName>
        <fullName evidence="6">DNA (cytosine-5-)-methyltransferase</fullName>
    </recommendedName>
</protein>
<proteinExistence type="predicted"/>
<dbReference type="EMBL" id="CAXAMN010023603">
    <property type="protein sequence ID" value="CAK9078988.1"/>
    <property type="molecule type" value="Genomic_DNA"/>
</dbReference>
<keyword evidence="5" id="KW-1185">Reference proteome</keyword>
<evidence type="ECO:0000256" key="1">
    <source>
        <dbReference type="ARBA" id="ARBA00022603"/>
    </source>
</evidence>
<dbReference type="SUPFAM" id="SSF53335">
    <property type="entry name" value="S-adenosyl-L-methionine-dependent methyltransferases"/>
    <property type="match status" value="1"/>
</dbReference>
<evidence type="ECO:0000256" key="2">
    <source>
        <dbReference type="ARBA" id="ARBA00022679"/>
    </source>
</evidence>
<reference evidence="4 5" key="1">
    <citation type="submission" date="2024-02" db="EMBL/GenBank/DDBJ databases">
        <authorList>
            <person name="Chen Y."/>
            <person name="Shah S."/>
            <person name="Dougan E. K."/>
            <person name="Thang M."/>
            <person name="Chan C."/>
        </authorList>
    </citation>
    <scope>NUCLEOTIDE SEQUENCE [LARGE SCALE GENOMIC DNA]</scope>
</reference>
<dbReference type="Pfam" id="PF00145">
    <property type="entry name" value="DNA_methylase"/>
    <property type="match status" value="1"/>
</dbReference>
<dbReference type="Proteomes" id="UP001642484">
    <property type="component" value="Unassembled WGS sequence"/>
</dbReference>
<dbReference type="Gene3D" id="3.40.50.150">
    <property type="entry name" value="Vaccinia Virus protein VP39"/>
    <property type="match status" value="1"/>
</dbReference>
<feature type="region of interest" description="Disordered" evidence="3">
    <location>
        <begin position="283"/>
        <end position="327"/>
    </location>
</feature>
<keyword evidence="2" id="KW-0808">Transferase</keyword>
<name>A0ABP0PSJ3_9DINO</name>
<gene>
    <name evidence="4" type="ORF">CCMP2556_LOCUS38925</name>
</gene>
<dbReference type="InterPro" id="IPR029063">
    <property type="entry name" value="SAM-dependent_MTases_sf"/>
</dbReference>
<feature type="compositionally biased region" description="Basic and acidic residues" evidence="3">
    <location>
        <begin position="301"/>
        <end position="316"/>
    </location>
</feature>